<dbReference type="AlphaFoldDB" id="A0AAV2MX17"/>
<name>A0AAV2MX17_9HYME</name>
<dbReference type="PANTHER" id="PTHR11439">
    <property type="entry name" value="GAG-POL-RELATED RETROTRANSPOSON"/>
    <property type="match status" value="1"/>
</dbReference>
<evidence type="ECO:0000313" key="1">
    <source>
        <dbReference type="EMBL" id="CAL1672136.1"/>
    </source>
</evidence>
<keyword evidence="2" id="KW-1185">Reference proteome</keyword>
<reference evidence="1" key="1">
    <citation type="submission" date="2024-04" db="EMBL/GenBank/DDBJ databases">
        <authorList>
            <consortium name="Molecular Ecology Group"/>
        </authorList>
    </citation>
    <scope>NUCLEOTIDE SEQUENCE</scope>
</reference>
<evidence type="ECO:0008006" key="3">
    <source>
        <dbReference type="Google" id="ProtNLM"/>
    </source>
</evidence>
<comment type="caution">
    <text evidence="1">The sequence shown here is derived from an EMBL/GenBank/DDBJ whole genome shotgun (WGS) entry which is preliminary data.</text>
</comment>
<dbReference type="Proteomes" id="UP001497644">
    <property type="component" value="Unassembled WGS sequence"/>
</dbReference>
<accession>A0AAV2MX17</accession>
<dbReference type="PANTHER" id="PTHR11439:SF467">
    <property type="entry name" value="INTEGRASE CATALYTIC DOMAIN-CONTAINING PROTEIN"/>
    <property type="match status" value="1"/>
</dbReference>
<protein>
    <recommendedName>
        <fullName evidence="3">Copia protein</fullName>
    </recommendedName>
</protein>
<organism evidence="1 2">
    <name type="scientific">Lasius platythorax</name>
    <dbReference type="NCBI Taxonomy" id="488582"/>
    <lineage>
        <taxon>Eukaryota</taxon>
        <taxon>Metazoa</taxon>
        <taxon>Ecdysozoa</taxon>
        <taxon>Arthropoda</taxon>
        <taxon>Hexapoda</taxon>
        <taxon>Insecta</taxon>
        <taxon>Pterygota</taxon>
        <taxon>Neoptera</taxon>
        <taxon>Endopterygota</taxon>
        <taxon>Hymenoptera</taxon>
        <taxon>Apocrita</taxon>
        <taxon>Aculeata</taxon>
        <taxon>Formicoidea</taxon>
        <taxon>Formicidae</taxon>
        <taxon>Formicinae</taxon>
        <taxon>Lasius</taxon>
        <taxon>Lasius</taxon>
    </lineage>
</organism>
<sequence length="102" mass="11726">MSTTEAEYIAASDATKELIWLRHLLESMGVVTDGLTTMKVDNQGAIKLIKNPEYHKRTKHIEIRYHFIREKYEDGQIEIVYVPSSDQLADILTKALSKESFI</sequence>
<proteinExistence type="predicted"/>
<dbReference type="CDD" id="cd09272">
    <property type="entry name" value="RNase_HI_RT_Ty1"/>
    <property type="match status" value="1"/>
</dbReference>
<evidence type="ECO:0000313" key="2">
    <source>
        <dbReference type="Proteomes" id="UP001497644"/>
    </source>
</evidence>
<dbReference type="EMBL" id="CAXIPU020000446">
    <property type="protein sequence ID" value="CAL1672136.1"/>
    <property type="molecule type" value="Genomic_DNA"/>
</dbReference>
<gene>
    <name evidence="1" type="ORF">LPLAT_LOCUS5542</name>
</gene>